<dbReference type="InterPro" id="IPR050625">
    <property type="entry name" value="ParA/MinD_ATPase"/>
</dbReference>
<dbReference type="KEGG" id="mmob:F6R98_07160"/>
<dbReference type="Proteomes" id="UP000325755">
    <property type="component" value="Chromosome"/>
</dbReference>
<dbReference type="GO" id="GO:0009898">
    <property type="term" value="C:cytoplasmic side of plasma membrane"/>
    <property type="evidence" value="ECO:0007669"/>
    <property type="project" value="TreeGrafter"/>
</dbReference>
<dbReference type="GO" id="GO:0005829">
    <property type="term" value="C:cytosol"/>
    <property type="evidence" value="ECO:0007669"/>
    <property type="project" value="TreeGrafter"/>
</dbReference>
<dbReference type="RefSeq" id="WP_153248426.1">
    <property type="nucleotide sequence ID" value="NZ_CP044205.1"/>
</dbReference>
<keyword evidence="2" id="KW-0067">ATP-binding</keyword>
<dbReference type="Gene3D" id="3.40.50.300">
    <property type="entry name" value="P-loop containing nucleotide triphosphate hydrolases"/>
    <property type="match status" value="1"/>
</dbReference>
<dbReference type="PANTHER" id="PTHR43384:SF6">
    <property type="entry name" value="SEPTUM SITE-DETERMINING PROTEIN MIND HOMOLOG, CHLOROPLASTIC"/>
    <property type="match status" value="1"/>
</dbReference>
<protein>
    <submittedName>
        <fullName evidence="3">MinD/ParA family protein</fullName>
    </submittedName>
</protein>
<keyword evidence="4" id="KW-1185">Reference proteome</keyword>
<proteinExistence type="predicted"/>
<reference evidence="3 4" key="1">
    <citation type="submission" date="2019-09" db="EMBL/GenBank/DDBJ databases">
        <title>Ecophysiology of the spiral-shaped methanotroph Methylospira mobilis as revealed by the complete genome sequence.</title>
        <authorList>
            <person name="Oshkin I.Y."/>
            <person name="Dedysh S.N."/>
            <person name="Miroshnikov K."/>
            <person name="Danilova O.V."/>
            <person name="Hakobyan A."/>
            <person name="Liesack W."/>
        </authorList>
    </citation>
    <scope>NUCLEOTIDE SEQUENCE [LARGE SCALE GENOMIC DNA]</scope>
    <source>
        <strain evidence="3 4">Shm1</strain>
    </source>
</reference>
<keyword evidence="1" id="KW-0547">Nucleotide-binding</keyword>
<name>A0A5Q0BJQ0_9GAMM</name>
<dbReference type="GO" id="GO:0016887">
    <property type="term" value="F:ATP hydrolysis activity"/>
    <property type="evidence" value="ECO:0007669"/>
    <property type="project" value="TreeGrafter"/>
</dbReference>
<organism evidence="3 4">
    <name type="scientific">Candidatus Methylospira mobilis</name>
    <dbReference type="NCBI Taxonomy" id="1808979"/>
    <lineage>
        <taxon>Bacteria</taxon>
        <taxon>Pseudomonadati</taxon>
        <taxon>Pseudomonadota</taxon>
        <taxon>Gammaproteobacteria</taxon>
        <taxon>Methylococcales</taxon>
        <taxon>Methylococcaceae</taxon>
        <taxon>Candidatus Methylospira</taxon>
    </lineage>
</organism>
<accession>A0A5Q0BJQ0</accession>
<sequence>MTTSTDLRHDQAEGLRRIFSEPRSRLITLVSTLPASEKDSMLVNLTASLSRTGNDVLLVDARTGNTGIATHFWRASALTLEDAVTQGASPDKARQRVRDGFDFMRLFSGSPLKEPKLAYAFNSIQNEAAQVILVDGEPDTDGALPLKTMEEGMLLLQLAATAESITSAYSLIKRLHMQLGRRQFDIVVSNADETKADVVSKNLATAAKRHLAVALNCVGSIPNDPHLKQATRLGKAITDAFPLAEASLAYKRIAIQLISN</sequence>
<gene>
    <name evidence="3" type="ORF">F6R98_07160</name>
</gene>
<dbReference type="AlphaFoldDB" id="A0A5Q0BJQ0"/>
<evidence type="ECO:0000256" key="2">
    <source>
        <dbReference type="ARBA" id="ARBA00022840"/>
    </source>
</evidence>
<evidence type="ECO:0000256" key="1">
    <source>
        <dbReference type="ARBA" id="ARBA00022741"/>
    </source>
</evidence>
<evidence type="ECO:0000313" key="4">
    <source>
        <dbReference type="Proteomes" id="UP000325755"/>
    </source>
</evidence>
<dbReference type="SUPFAM" id="SSF52540">
    <property type="entry name" value="P-loop containing nucleoside triphosphate hydrolases"/>
    <property type="match status" value="1"/>
</dbReference>
<dbReference type="PANTHER" id="PTHR43384">
    <property type="entry name" value="SEPTUM SITE-DETERMINING PROTEIN MIND HOMOLOG, CHLOROPLASTIC-RELATED"/>
    <property type="match status" value="1"/>
</dbReference>
<evidence type="ECO:0000313" key="3">
    <source>
        <dbReference type="EMBL" id="QFY42431.1"/>
    </source>
</evidence>
<dbReference type="InParanoid" id="A0A5Q0BJQ0"/>
<dbReference type="EMBL" id="CP044205">
    <property type="protein sequence ID" value="QFY42431.1"/>
    <property type="molecule type" value="Genomic_DNA"/>
</dbReference>
<dbReference type="GO" id="GO:0005524">
    <property type="term" value="F:ATP binding"/>
    <property type="evidence" value="ECO:0007669"/>
    <property type="project" value="UniProtKB-KW"/>
</dbReference>
<dbReference type="OrthoDB" id="9816297at2"/>
<dbReference type="GO" id="GO:0051782">
    <property type="term" value="P:negative regulation of cell division"/>
    <property type="evidence" value="ECO:0007669"/>
    <property type="project" value="TreeGrafter"/>
</dbReference>
<dbReference type="InterPro" id="IPR027417">
    <property type="entry name" value="P-loop_NTPase"/>
</dbReference>